<accession>A0AAD9V5C0</accession>
<protein>
    <submittedName>
        <fullName evidence="1">Uncharacterized protein</fullName>
    </submittedName>
</protein>
<dbReference type="EMBL" id="JARQWQ010000033">
    <property type="protein sequence ID" value="KAK2561320.1"/>
    <property type="molecule type" value="Genomic_DNA"/>
</dbReference>
<dbReference type="AlphaFoldDB" id="A0AAD9V5C0"/>
<name>A0AAD9V5C0_ACRCE</name>
<reference evidence="1" key="2">
    <citation type="journal article" date="2023" name="Science">
        <title>Genomic signatures of disease resistance in endangered staghorn corals.</title>
        <authorList>
            <person name="Vollmer S.V."/>
            <person name="Selwyn J.D."/>
            <person name="Despard B.A."/>
            <person name="Roesel C.L."/>
        </authorList>
    </citation>
    <scope>NUCLEOTIDE SEQUENCE</scope>
    <source>
        <strain evidence="1">K2</strain>
    </source>
</reference>
<evidence type="ECO:0000313" key="1">
    <source>
        <dbReference type="EMBL" id="KAK2561320.1"/>
    </source>
</evidence>
<proteinExistence type="predicted"/>
<evidence type="ECO:0000313" key="2">
    <source>
        <dbReference type="Proteomes" id="UP001249851"/>
    </source>
</evidence>
<reference evidence="1" key="1">
    <citation type="journal article" date="2023" name="G3 (Bethesda)">
        <title>Whole genome assembly and annotation of the endangered Caribbean coral Acropora cervicornis.</title>
        <authorList>
            <person name="Selwyn J.D."/>
            <person name="Vollmer S.V."/>
        </authorList>
    </citation>
    <scope>NUCLEOTIDE SEQUENCE</scope>
    <source>
        <strain evidence="1">K2</strain>
    </source>
</reference>
<keyword evidence="2" id="KW-1185">Reference proteome</keyword>
<organism evidence="1 2">
    <name type="scientific">Acropora cervicornis</name>
    <name type="common">Staghorn coral</name>
    <dbReference type="NCBI Taxonomy" id="6130"/>
    <lineage>
        <taxon>Eukaryota</taxon>
        <taxon>Metazoa</taxon>
        <taxon>Cnidaria</taxon>
        <taxon>Anthozoa</taxon>
        <taxon>Hexacorallia</taxon>
        <taxon>Scleractinia</taxon>
        <taxon>Astrocoeniina</taxon>
        <taxon>Acroporidae</taxon>
        <taxon>Acropora</taxon>
    </lineage>
</organism>
<comment type="caution">
    <text evidence="1">The sequence shown here is derived from an EMBL/GenBank/DDBJ whole genome shotgun (WGS) entry which is preliminary data.</text>
</comment>
<dbReference type="Proteomes" id="UP001249851">
    <property type="component" value="Unassembled WGS sequence"/>
</dbReference>
<sequence length="470" mass="53493">MAGIKKANDELRYNVDNEVIVGSADVKALYPSLDVDFTVDKVCEVFYGSEVRVEGVNVEELGLYLSVSLKEGDLMEAGIAQYYPSRRSNRGRPPSITGSVLEEKKEKRFVMETSVGTTRRSCYPYDADRSTEESLRRGWRVIVGAVEPGAKIAGGMLTIDEESKAQDSHRNKDEMCMELSKEVGNRIHNSIQIEVDYLSRHEDNLMPILDLKVWIDMKIVIMNEKDCTVNVVFHEFYAKEVSSKMVLSSRSALPMKVKRTVLTKEMIQELDQTGVKPMYRPKEWRQNERRKEKEEKRRSWYRKGNYSSVIFVPATPESSLKRSLNEDVKKSGLRIRIVETSGMGVKRVLQRSDPFKKRKCERECCFVCRTGGRGPCDSCGVTYEIKCQTCEQKYVGETARSAFTRGKELLDGMDKAVSQSVLRRHANDCHNGVIPDYVVNVTGVYHGDAMLRQITESIKIRREGSINTVL</sequence>
<gene>
    <name evidence="1" type="ORF">P5673_015815</name>
</gene>